<evidence type="ECO:0000313" key="4">
    <source>
        <dbReference type="Proteomes" id="UP000290495"/>
    </source>
</evidence>
<dbReference type="Proteomes" id="UP000290495">
    <property type="component" value="Chromosome"/>
</dbReference>
<dbReference type="PROSITE" id="PS51257">
    <property type="entry name" value="PROKAR_LIPOPROTEIN"/>
    <property type="match status" value="1"/>
</dbReference>
<evidence type="ECO:0000256" key="1">
    <source>
        <dbReference type="SAM" id="Coils"/>
    </source>
</evidence>
<sequence length="1652" mass="191727">MNKTKVKNKLLAILAGSSILALTACTTNNAINPSKESKKQESQEYNEITAYFDQQDRSLNNIKEVVLGDYFNQTFNQKEFNKNLINFLNFYKKILNLPIEKANIDSYNDESFNKDEINASLKKFDEIVNTNILDFSTITLSLVNEITETYNKLLSKNKKIENFNSSLLDFKLTLVDFGIDPKTFEKFIQKNFSEIVGKKEEVLNNILNINVLYEEISSIFTEFSSNKDVLQSEITKFSLLQEKLKETSNLEELKTELEALKKDILNNLKNNNLVSNDATKLKKSVLDLIEENNKLTEDQKTELKNKLENSRSSIEVKNIRKEIEVITSNINSKINEIIDSSASQFLSEENKQYLKIYLQTFDNFNEIESFETSFALVSENFSQVLDKINSIKNKISNSQLKPQSIFEFYKLKAEYDKYIKDEKVYSIKFSNLDETKEKLTQLITSLSTLKENDNTITDTSKTVENLFSEEAQSKLKYNLNDNLSNFDLKTYLFSASINKENNKMYLVEGDTDLIDYEVRNIALKEDDKNTLVLTIEATLKPNPSIRATLTKEVNGFTNDINTEISKISFSNLDELYNINYEYAQSFTNEEINSLTNNEEINKILDSKLNGVANFFGYKLKDNRIQVEANKLKSTVLITFGEQTIKEIELSSQNDLTFRDASKTKEQYQDEKNLEKVNKIINGTADLFLSEIKFKESSTKNHSYYLASQAKEAFENEYYMPKFGKYEIFIKNVATANNQIGHAQVELWYKENGVEAPLPTENYLRNKRKNIYYFRRQSIDDIQPINHKFFTADDFTTTTNSSVPQADIDMFNNITEANFNFRKAFGKTYNDKTSIGYRSLNIDDFIEQEAFRKFEYFITLDRATNRSGANLDQEEFVPFNAPLYSKEITITNDNDRINRIKNNYYVYAFDFEKVGRRGLNFKLGFINKANNSIRYKLDKTFSLINIVNDYEQILYPEIILNNIKRSDLQINNELLSSKSAYDFSNDLEALNQAITINAQDGFLKHNNFKIKKDKFKIVEIKRINNNTAFVRFGTEKYDHSLKNNEVVHEKVDIKSKTWFKISGFKNSLPEQNNPIQNLDFENSNLETTVTETGILRKRIIEQYWKDLNWTLNEEKNIASWTFDKKYIEKTFLNNSRKRKLNLHIYGYRFVNDFRKNDRIKSEIDGLNFQLDFEELLTKQTVIKEYTIPSTTIKSNQVPEIKVKIVFIWNPEKGIDVSLIIPGRDNKIVISQPESVKFSSDTEVFNKDRAFVMLPGGSKVSIEYENDVEDEDFGLITNKFDYNDVDYNQLNQPILFSNKIEDLMNRTTYNPNQNVSFKLNNGYKTNLDHIRLKDHRKDPYIASVWARTMRYTQGTATMIGKVSKDPKDGRFYMLTNHHVQGMDDKVNNWEDYSGENFLKEYTNTADRRLKLYFNVPYEYVGNNINPGPNTDGRGWGYSYVSDNVRNPGFSVSTTLVWTGRKQLDKYTGTKTIDADLTVIVWDINPIIKALKARGMMHVAKHIENWFNLPELKFNWQGSKYSFIPGPHTKDIVHIGYPLGDQSGYINHRAKTTENSVAVSIQNDYSFVRITGGNSGSGFFIGENEYASTLYGGHLGRELYGRNYDTEEFNYFGINWNNEDPLTLKNKRSFGSMILRANVKDPNAYALPWFFKEVK</sequence>
<name>A0A449AQN5_9BACT</name>
<evidence type="ECO:0000256" key="2">
    <source>
        <dbReference type="SAM" id="SignalP"/>
    </source>
</evidence>
<feature type="coiled-coil region" evidence="1">
    <location>
        <begin position="240"/>
        <end position="313"/>
    </location>
</feature>
<dbReference type="EMBL" id="LR215010">
    <property type="protein sequence ID" value="VEU68652.1"/>
    <property type="molecule type" value="Genomic_DNA"/>
</dbReference>
<reference evidence="3 4" key="1">
    <citation type="submission" date="2019-01" db="EMBL/GenBank/DDBJ databases">
        <authorList>
            <consortium name="Pathogen Informatics"/>
        </authorList>
    </citation>
    <scope>NUCLEOTIDE SEQUENCE [LARGE SCALE GENOMIC DNA]</scope>
    <source>
        <strain evidence="3 4">NCTC10146</strain>
    </source>
</reference>
<keyword evidence="1" id="KW-0175">Coiled coil</keyword>
<evidence type="ECO:0000313" key="3">
    <source>
        <dbReference type="EMBL" id="VEU68652.1"/>
    </source>
</evidence>
<protein>
    <recommendedName>
        <fullName evidence="5">DUF31 domain-containing protein</fullName>
    </recommendedName>
</protein>
<accession>A0A449AQN5</accession>
<dbReference type="NCBIfam" id="NF045847">
    <property type="entry name" value="MGA1079_SerProt"/>
    <property type="match status" value="1"/>
</dbReference>
<feature type="chain" id="PRO_5019156043" description="DUF31 domain-containing protein" evidence="2">
    <location>
        <begin position="24"/>
        <end position="1652"/>
    </location>
</feature>
<feature type="signal peptide" evidence="2">
    <location>
        <begin position="1"/>
        <end position="23"/>
    </location>
</feature>
<proteinExistence type="predicted"/>
<organism evidence="3 4">
    <name type="scientific">Mycoplasmopsis canis</name>
    <dbReference type="NCBI Taxonomy" id="29555"/>
    <lineage>
        <taxon>Bacteria</taxon>
        <taxon>Bacillati</taxon>
        <taxon>Mycoplasmatota</taxon>
        <taxon>Mycoplasmoidales</taxon>
        <taxon>Metamycoplasmataceae</taxon>
        <taxon>Mycoplasmopsis</taxon>
    </lineage>
</organism>
<dbReference type="RefSeq" id="WP_004794267.1">
    <property type="nucleotide sequence ID" value="NZ_LR215010.1"/>
</dbReference>
<gene>
    <name evidence="3" type="ORF">NCTC10146_00098</name>
</gene>
<keyword evidence="2" id="KW-0732">Signal</keyword>
<evidence type="ECO:0008006" key="5">
    <source>
        <dbReference type="Google" id="ProtNLM"/>
    </source>
</evidence>